<comment type="caution">
    <text evidence="2">The sequence shown here is derived from an EMBL/GenBank/DDBJ whole genome shotgun (WGS) entry which is preliminary data.</text>
</comment>
<proteinExistence type="predicted"/>
<organism evidence="2 3">
    <name type="scientific">Cellvibrio fontiphilus</name>
    <dbReference type="NCBI Taxonomy" id="1815559"/>
    <lineage>
        <taxon>Bacteria</taxon>
        <taxon>Pseudomonadati</taxon>
        <taxon>Pseudomonadota</taxon>
        <taxon>Gammaproteobacteria</taxon>
        <taxon>Cellvibrionales</taxon>
        <taxon>Cellvibrionaceae</taxon>
        <taxon>Cellvibrio</taxon>
    </lineage>
</organism>
<dbReference type="Proteomes" id="UP001595555">
    <property type="component" value="Unassembled WGS sequence"/>
</dbReference>
<reference evidence="3" key="1">
    <citation type="journal article" date="2019" name="Int. J. Syst. Evol. Microbiol.">
        <title>The Global Catalogue of Microorganisms (GCM) 10K type strain sequencing project: providing services to taxonomists for standard genome sequencing and annotation.</title>
        <authorList>
            <consortium name="The Broad Institute Genomics Platform"/>
            <consortium name="The Broad Institute Genome Sequencing Center for Infectious Disease"/>
            <person name="Wu L."/>
            <person name="Ma J."/>
        </authorList>
    </citation>
    <scope>NUCLEOTIDE SEQUENCE [LARGE SCALE GENOMIC DNA]</scope>
    <source>
        <strain evidence="3">KCTC 52237</strain>
    </source>
</reference>
<dbReference type="EMBL" id="JBHRTF010000004">
    <property type="protein sequence ID" value="MFC3115900.1"/>
    <property type="molecule type" value="Genomic_DNA"/>
</dbReference>
<evidence type="ECO:0000313" key="3">
    <source>
        <dbReference type="Proteomes" id="UP001595555"/>
    </source>
</evidence>
<evidence type="ECO:0000259" key="1">
    <source>
        <dbReference type="PROSITE" id="PS51820"/>
    </source>
</evidence>
<dbReference type="RefSeq" id="WP_378118652.1">
    <property type="nucleotide sequence ID" value="NZ_JBHRTF010000004.1"/>
</dbReference>
<dbReference type="GO" id="GO:0006508">
    <property type="term" value="P:proteolysis"/>
    <property type="evidence" value="ECO:0007669"/>
    <property type="project" value="UniProtKB-KW"/>
</dbReference>
<dbReference type="SUPFAM" id="SSF56988">
    <property type="entry name" value="Anthrax protective antigen"/>
    <property type="match status" value="1"/>
</dbReference>
<dbReference type="PROSITE" id="PS51820">
    <property type="entry name" value="PA14"/>
    <property type="match status" value="1"/>
</dbReference>
<accession>A0ABV7FF59</accession>
<name>A0ABV7FF59_9GAMM</name>
<keyword evidence="2" id="KW-0645">Protease</keyword>
<evidence type="ECO:0000313" key="2">
    <source>
        <dbReference type="EMBL" id="MFC3115900.1"/>
    </source>
</evidence>
<sequence>MATQTKTQNRLFTTEMLFNKNSIFSALLALVVVLILVRITPVSVDPVVKLVISKNRVSITNIYQARDIESSREVMVDRLELLEKSRFRHPELGNVAIFNDDFFVDVNHTITVKQADTYRFLMGSDDGFSLRVDGKLICEHLGDRPYTVQVCMIHLSEGQHQVSMSYFQGFGNSGFTAQYARGDEKPRWFGEDSSSVKF</sequence>
<feature type="domain" description="PA14" evidence="1">
    <location>
        <begin position="55"/>
        <end position="196"/>
    </location>
</feature>
<keyword evidence="3" id="KW-1185">Reference proteome</keyword>
<dbReference type="GO" id="GO:0008233">
    <property type="term" value="F:peptidase activity"/>
    <property type="evidence" value="ECO:0007669"/>
    <property type="project" value="UniProtKB-KW"/>
</dbReference>
<dbReference type="Gene3D" id="2.60.120.380">
    <property type="match status" value="1"/>
</dbReference>
<dbReference type="InterPro" id="IPR037524">
    <property type="entry name" value="PA14/GLEYA"/>
</dbReference>
<protein>
    <submittedName>
        <fullName evidence="2">Serine protease</fullName>
    </submittedName>
</protein>
<gene>
    <name evidence="2" type="ORF">ACFODX_10055</name>
</gene>
<keyword evidence="2" id="KW-0378">Hydrolase</keyword>